<keyword evidence="3" id="KW-1185">Reference proteome</keyword>
<dbReference type="GO" id="GO:0005739">
    <property type="term" value="C:mitochondrion"/>
    <property type="evidence" value="ECO:0007669"/>
    <property type="project" value="GOC"/>
</dbReference>
<dbReference type="OMA" id="DWCEARI"/>
<evidence type="ECO:0000313" key="2">
    <source>
        <dbReference type="EMBL" id="KAH9370335.1"/>
    </source>
</evidence>
<feature type="domain" description="Deoxynucleoside kinase" evidence="1">
    <location>
        <begin position="11"/>
        <end position="114"/>
    </location>
</feature>
<dbReference type="PANTHER" id="PTHR10513">
    <property type="entry name" value="DEOXYNUCLEOSIDE KINASE"/>
    <property type="match status" value="1"/>
</dbReference>
<dbReference type="InterPro" id="IPR031314">
    <property type="entry name" value="DNK_dom"/>
</dbReference>
<dbReference type="Proteomes" id="UP000821853">
    <property type="component" value="Chromosome 3"/>
</dbReference>
<gene>
    <name evidence="2" type="ORF">HPB48_006747</name>
</gene>
<name>A0A9J6G5W5_HAELO</name>
<comment type="caution">
    <text evidence="2">The sequence shown here is derived from an EMBL/GenBank/DDBJ whole genome shotgun (WGS) entry which is preliminary data.</text>
</comment>
<protein>
    <recommendedName>
        <fullName evidence="1">Deoxynucleoside kinase domain-containing protein</fullName>
    </recommendedName>
</protein>
<dbReference type="PANTHER" id="PTHR10513:SF15">
    <property type="entry name" value="NADH DEHYDROGENASE [UBIQUINONE] 1 ALPHA SUBCOMPLEX SUBUNIT 10, MITOCHONDRIAL"/>
    <property type="match status" value="1"/>
</dbReference>
<dbReference type="GO" id="GO:0006120">
    <property type="term" value="P:mitochondrial electron transport, NADH to ubiquinone"/>
    <property type="evidence" value="ECO:0007669"/>
    <property type="project" value="TreeGrafter"/>
</dbReference>
<proteinExistence type="predicted"/>
<dbReference type="EMBL" id="JABSTR010000005">
    <property type="protein sequence ID" value="KAH9370335.1"/>
    <property type="molecule type" value="Genomic_DNA"/>
</dbReference>
<dbReference type="AlphaFoldDB" id="A0A9J6G5W5"/>
<evidence type="ECO:0000259" key="1">
    <source>
        <dbReference type="Pfam" id="PF01712"/>
    </source>
</evidence>
<sequence>MTGLIMAHRSNLLRTGQGVVLERSCYSDFIFADTMRKFGYISDKAWKMYHKCVYYSLPELLKPQLVIYLDVPSDVLLQRIRQRNRPEEVNTKVLTKAYLDEMDSLYKHKYLRSIRKETELLMYDWTHFGDTEMLLDDIERINFEAYLDDPYGPMLADWRKISDDWDDYRYRLTKHKSQVMNALCLDYFEAPELYASGEDVEQATDVAEKFNDKRQRFIRGYNKHLGDKGVLFKTKMSSWDMQRYKLDFNKY</sequence>
<evidence type="ECO:0000313" key="3">
    <source>
        <dbReference type="Proteomes" id="UP000821853"/>
    </source>
</evidence>
<dbReference type="VEuPathDB" id="VectorBase:HLOH_054460"/>
<reference evidence="2 3" key="1">
    <citation type="journal article" date="2020" name="Cell">
        <title>Large-Scale Comparative Analyses of Tick Genomes Elucidate Their Genetic Diversity and Vector Capacities.</title>
        <authorList>
            <consortium name="Tick Genome and Microbiome Consortium (TIGMIC)"/>
            <person name="Jia N."/>
            <person name="Wang J."/>
            <person name="Shi W."/>
            <person name="Du L."/>
            <person name="Sun Y."/>
            <person name="Zhan W."/>
            <person name="Jiang J.F."/>
            <person name="Wang Q."/>
            <person name="Zhang B."/>
            <person name="Ji P."/>
            <person name="Bell-Sakyi L."/>
            <person name="Cui X.M."/>
            <person name="Yuan T.T."/>
            <person name="Jiang B.G."/>
            <person name="Yang W.F."/>
            <person name="Lam T.T."/>
            <person name="Chang Q.C."/>
            <person name="Ding S.J."/>
            <person name="Wang X.J."/>
            <person name="Zhu J.G."/>
            <person name="Ruan X.D."/>
            <person name="Zhao L."/>
            <person name="Wei J.T."/>
            <person name="Ye R.Z."/>
            <person name="Que T.C."/>
            <person name="Du C.H."/>
            <person name="Zhou Y.H."/>
            <person name="Cheng J.X."/>
            <person name="Dai P.F."/>
            <person name="Guo W.B."/>
            <person name="Han X.H."/>
            <person name="Huang E.J."/>
            <person name="Li L.F."/>
            <person name="Wei W."/>
            <person name="Gao Y.C."/>
            <person name="Liu J.Z."/>
            <person name="Shao H.Z."/>
            <person name="Wang X."/>
            <person name="Wang C.C."/>
            <person name="Yang T.C."/>
            <person name="Huo Q.B."/>
            <person name="Li W."/>
            <person name="Chen H.Y."/>
            <person name="Chen S.E."/>
            <person name="Zhou L.G."/>
            <person name="Ni X.B."/>
            <person name="Tian J.H."/>
            <person name="Sheng Y."/>
            <person name="Liu T."/>
            <person name="Pan Y.S."/>
            <person name="Xia L.Y."/>
            <person name="Li J."/>
            <person name="Zhao F."/>
            <person name="Cao W.C."/>
        </authorList>
    </citation>
    <scope>NUCLEOTIDE SEQUENCE [LARGE SCALE GENOMIC DNA]</scope>
    <source>
        <strain evidence="2">HaeL-2018</strain>
    </source>
</reference>
<dbReference type="Gene3D" id="3.40.50.300">
    <property type="entry name" value="P-loop containing nucleotide triphosphate hydrolases"/>
    <property type="match status" value="1"/>
</dbReference>
<dbReference type="OrthoDB" id="17400at2759"/>
<accession>A0A9J6G5W5</accession>
<dbReference type="Pfam" id="PF01712">
    <property type="entry name" value="dNK"/>
    <property type="match status" value="1"/>
</dbReference>
<organism evidence="2 3">
    <name type="scientific">Haemaphysalis longicornis</name>
    <name type="common">Bush tick</name>
    <dbReference type="NCBI Taxonomy" id="44386"/>
    <lineage>
        <taxon>Eukaryota</taxon>
        <taxon>Metazoa</taxon>
        <taxon>Ecdysozoa</taxon>
        <taxon>Arthropoda</taxon>
        <taxon>Chelicerata</taxon>
        <taxon>Arachnida</taxon>
        <taxon>Acari</taxon>
        <taxon>Parasitiformes</taxon>
        <taxon>Ixodida</taxon>
        <taxon>Ixodoidea</taxon>
        <taxon>Ixodidae</taxon>
        <taxon>Haemaphysalinae</taxon>
        <taxon>Haemaphysalis</taxon>
    </lineage>
</organism>
<dbReference type="InterPro" id="IPR027417">
    <property type="entry name" value="P-loop_NTPase"/>
</dbReference>
<dbReference type="InterPro" id="IPR050566">
    <property type="entry name" value="Deoxyribonucleoside_kinase"/>
</dbReference>
<dbReference type="SUPFAM" id="SSF52540">
    <property type="entry name" value="P-loop containing nucleoside triphosphate hydrolases"/>
    <property type="match status" value="1"/>
</dbReference>